<evidence type="ECO:0000313" key="1">
    <source>
        <dbReference type="EMBL" id="KNZ60187.1"/>
    </source>
</evidence>
<organism evidence="1 2">
    <name type="scientific">Puccinia sorghi</name>
    <dbReference type="NCBI Taxonomy" id="27349"/>
    <lineage>
        <taxon>Eukaryota</taxon>
        <taxon>Fungi</taxon>
        <taxon>Dikarya</taxon>
        <taxon>Basidiomycota</taxon>
        <taxon>Pucciniomycotina</taxon>
        <taxon>Pucciniomycetes</taxon>
        <taxon>Pucciniales</taxon>
        <taxon>Pucciniaceae</taxon>
        <taxon>Puccinia</taxon>
    </lineage>
</organism>
<comment type="caution">
    <text evidence="1">The sequence shown here is derived from an EMBL/GenBank/DDBJ whole genome shotgun (WGS) entry which is preliminary data.</text>
</comment>
<keyword evidence="2" id="KW-1185">Reference proteome</keyword>
<accession>A0A0L6VHY2</accession>
<dbReference type="VEuPathDB" id="FungiDB:VP01_1599g1"/>
<dbReference type="Proteomes" id="UP000037035">
    <property type="component" value="Unassembled WGS sequence"/>
</dbReference>
<sequence>MRENLELAICYGQVLWLAILRKLQQEPVNLTPAWLAPIPSSQNQHYNKLTISWFNLLHKQAKPNKAKESRTGRRNLTLNITRQKRNAISQSVMERPARKRLKLSVSSVQLIYCERTINFFIPSDQHMLQYIMTWWKSEYDVCPFRHGASTPTEDKTWSEMLKIWSQVLHSLKNLANRSTSCFQSQHVTNFTDRWMWLVGRRHYGLLFLMGCFFKLIITASQVKPWQALSLSGSPILPNSRRHPTGSFEAPTTSPPVKYFSKMRKAQKPKLISRVMLMLYCAFQPHGGVICFLTVPWSTSWPDDLIVHASLLTTIWYPPNSPLGHLVPYLRQASVILNGTPKQRKTSSPGAPAMSLFLFLEPLPMLSIKKHAQKVNILMNFMSETSFKCHCNQAAGGYQSDAAAALMHEFEEGEEEKQLRTLLAFAQFLIIQESSCGIPSDSKKTAMTDFIRLGGHPSLSKQSGRCGTTLRGVELGGEIDNYTTSNVS</sequence>
<protein>
    <submittedName>
        <fullName evidence="1">Uncharacterized protein</fullName>
    </submittedName>
</protein>
<evidence type="ECO:0000313" key="2">
    <source>
        <dbReference type="Proteomes" id="UP000037035"/>
    </source>
</evidence>
<dbReference type="AlphaFoldDB" id="A0A0L6VHY2"/>
<proteinExistence type="predicted"/>
<name>A0A0L6VHY2_9BASI</name>
<gene>
    <name evidence="1" type="ORF">VP01_1599g1</name>
</gene>
<dbReference type="EMBL" id="LAVV01006391">
    <property type="protein sequence ID" value="KNZ60187.1"/>
    <property type="molecule type" value="Genomic_DNA"/>
</dbReference>
<reference evidence="1 2" key="1">
    <citation type="submission" date="2015-08" db="EMBL/GenBank/DDBJ databases">
        <title>Next Generation Sequencing and Analysis of the Genome of Puccinia sorghi L Schw, the Causal Agent of Maize Common Rust.</title>
        <authorList>
            <person name="Rochi L."/>
            <person name="Burguener G."/>
            <person name="Darino M."/>
            <person name="Turjanski A."/>
            <person name="Kreff E."/>
            <person name="Dieguez M.J."/>
            <person name="Sacco F."/>
        </authorList>
    </citation>
    <scope>NUCLEOTIDE SEQUENCE [LARGE SCALE GENOMIC DNA]</scope>
    <source>
        <strain evidence="1 2">RO10H11247</strain>
    </source>
</reference>